<keyword evidence="3" id="KW-0176">Collagen</keyword>
<dbReference type="EMBL" id="KM982401">
    <property type="protein sequence ID" value="AKI78999.1"/>
    <property type="molecule type" value="Genomic_DNA"/>
</dbReference>
<accession>A0A0G2Y3H2</accession>
<feature type="domain" description="Glycine-rich" evidence="2">
    <location>
        <begin position="215"/>
        <end position="439"/>
    </location>
</feature>
<name>A0A0G2Y3H2_MIMIV</name>
<proteinExistence type="predicted"/>
<evidence type="ECO:0000256" key="1">
    <source>
        <dbReference type="SAM" id="MobiDB-lite"/>
    </source>
</evidence>
<dbReference type="Pfam" id="PF21722">
    <property type="entry name" value="Gly_rich_2"/>
    <property type="match status" value="1"/>
</dbReference>
<feature type="compositionally biased region" description="Basic and acidic residues" evidence="1">
    <location>
        <begin position="187"/>
        <end position="198"/>
    </location>
</feature>
<organismHost>
    <name type="scientific">Acanthamoeba polyphaga</name>
    <name type="common">Amoeba</name>
    <dbReference type="NCBI Taxonomy" id="5757"/>
</organismHost>
<dbReference type="Proteomes" id="UP000241474">
    <property type="component" value="Segment"/>
</dbReference>
<protein>
    <submittedName>
        <fullName evidence="3">Collagen triple helix repeat containing protein</fullName>
    </submittedName>
</protein>
<evidence type="ECO:0000313" key="3">
    <source>
        <dbReference type="EMBL" id="AKI78999.1"/>
    </source>
</evidence>
<sequence length="441" mass="44616">MSSYNSPHAYYPHDNTIINISGSDNTTNINTTTINSTSVDQDIHYYEDGTHYDRRNTHANCNNYNVGNGIGRNIIDNNRHESIRDCNESIRNVLQGRLNRSDNSCRLDVNSQILVGAGAPANSCGTNGDIYIDKCTRDYYTNRNRIWVFVGNLECREQIYGTGGCKGEKGIKGELGPKGNTGQKGDTGSKGDRGDKGEPTISMFSYINSYEQSVPGGFTSVVPSKATIAYISCVGGGGGGSSGSGNSGFHGGGAGGSVIKYPVSVIENQVIRGTVGAGGSGGQVGTLGMCGTDTVVTVGTLTITAKAGLSPTETSGGDGGTVIFAQGMFTPAIAKGGTISSPTGSNGNVGFFAFSGAGGGFRGGNGGNVLAFNGGKSQGPDTAGGGGASAFADGGSITIRGCVTASKGSGGGGAIQTGSVSISGVAGNGGNGYVRIDYYSQ</sequence>
<evidence type="ECO:0000313" key="4">
    <source>
        <dbReference type="Proteomes" id="UP000241474"/>
    </source>
</evidence>
<dbReference type="InterPro" id="IPR049304">
    <property type="entry name" value="Gly_rich_dom"/>
</dbReference>
<reference evidence="3 4" key="1">
    <citation type="submission" date="2014-10" db="EMBL/GenBank/DDBJ databases">
        <title>Pan-genome analysis of Brazilian lineage A amoebal mimiviruses.</title>
        <authorList>
            <person name="Assis F.L."/>
            <person name="Abrahao J.S."/>
            <person name="Kroon E.G."/>
            <person name="Dornas F.P."/>
            <person name="Andrade K.R."/>
            <person name="Borato P.V.M."/>
            <person name="Pilotto M.R."/>
            <person name="Benamar S."/>
            <person name="LaScola B."/>
            <person name="Colson P."/>
        </authorList>
    </citation>
    <scope>NUCLEOTIDE SEQUENCE [LARGE SCALE GENOMIC DNA]</scope>
    <source>
        <strain evidence="3 4">Oyster</strain>
    </source>
</reference>
<feature type="region of interest" description="Disordered" evidence="1">
    <location>
        <begin position="171"/>
        <end position="198"/>
    </location>
</feature>
<organism evidence="3 4">
    <name type="scientific">Acanthamoeba polyphaga mimivirus</name>
    <name type="common">APMV</name>
    <dbReference type="NCBI Taxonomy" id="212035"/>
    <lineage>
        <taxon>Viruses</taxon>
        <taxon>Varidnaviria</taxon>
        <taxon>Bamfordvirae</taxon>
        <taxon>Nucleocytoviricota</taxon>
        <taxon>Megaviricetes</taxon>
        <taxon>Imitervirales</taxon>
        <taxon>Mimiviridae</taxon>
        <taxon>Megamimivirinae</taxon>
        <taxon>Mimivirus</taxon>
        <taxon>Mimivirus bradfordmassiliense</taxon>
    </lineage>
</organism>
<evidence type="ECO:0000259" key="2">
    <source>
        <dbReference type="Pfam" id="PF21722"/>
    </source>
</evidence>